<sequence>MDYRWGDNAELSEMEADLEKHKASLAIMAALLNAKKTVEVDAAFKKMEAQMRSSQNTAPDFKTEYEAELKMSNVYLGIRRANTIRTTSTTKSIPDMDIKRFILAEEALTPAEKRVLQPSWMGNSRIEDRYAGAGVEDIYKAIQSMPLLERISGIEEQQKKARQEHQKALEDAAELLTQDHAIRDSIQKKFAEAQAKTEAAIQMQLQHITITKDLQARNEEYRTSLEQIISERFDKQDNFLRHQRAISEGYICEAKVTSEAYTTSQRNALEVVFNAPFSEQQKELKTLHETMKDIGVANDR</sequence>
<gene>
    <name evidence="2" type="ORF">PCON_14217</name>
</gene>
<accession>U4LNL2</accession>
<dbReference type="Proteomes" id="UP000018144">
    <property type="component" value="Unassembled WGS sequence"/>
</dbReference>
<name>U4LNL2_PYROM</name>
<keyword evidence="3" id="KW-1185">Reference proteome</keyword>
<keyword evidence="1" id="KW-0175">Coiled coil</keyword>
<evidence type="ECO:0000313" key="2">
    <source>
        <dbReference type="EMBL" id="CCX33177.1"/>
    </source>
</evidence>
<evidence type="ECO:0000313" key="3">
    <source>
        <dbReference type="Proteomes" id="UP000018144"/>
    </source>
</evidence>
<dbReference type="EMBL" id="HF936032">
    <property type="protein sequence ID" value="CCX33177.1"/>
    <property type="molecule type" value="Genomic_DNA"/>
</dbReference>
<evidence type="ECO:0000256" key="1">
    <source>
        <dbReference type="SAM" id="Coils"/>
    </source>
</evidence>
<reference evidence="2 3" key="1">
    <citation type="journal article" date="2013" name="PLoS Genet.">
        <title>The genome and development-dependent transcriptomes of Pyronema confluens: a window into fungal evolution.</title>
        <authorList>
            <person name="Traeger S."/>
            <person name="Altegoer F."/>
            <person name="Freitag M."/>
            <person name="Gabaldon T."/>
            <person name="Kempken F."/>
            <person name="Kumar A."/>
            <person name="Marcet-Houben M."/>
            <person name="Poggeler S."/>
            <person name="Stajich J.E."/>
            <person name="Nowrousian M."/>
        </authorList>
    </citation>
    <scope>NUCLEOTIDE SEQUENCE [LARGE SCALE GENOMIC DNA]</scope>
    <source>
        <strain evidence="3">CBS 100304</strain>
        <tissue evidence="2">Vegetative mycelium</tissue>
    </source>
</reference>
<proteinExistence type="predicted"/>
<dbReference type="AlphaFoldDB" id="U4LNL2"/>
<organism evidence="2 3">
    <name type="scientific">Pyronema omphalodes (strain CBS 100304)</name>
    <name type="common">Pyronema confluens</name>
    <dbReference type="NCBI Taxonomy" id="1076935"/>
    <lineage>
        <taxon>Eukaryota</taxon>
        <taxon>Fungi</taxon>
        <taxon>Dikarya</taxon>
        <taxon>Ascomycota</taxon>
        <taxon>Pezizomycotina</taxon>
        <taxon>Pezizomycetes</taxon>
        <taxon>Pezizales</taxon>
        <taxon>Pyronemataceae</taxon>
        <taxon>Pyronema</taxon>
    </lineage>
</organism>
<feature type="coiled-coil region" evidence="1">
    <location>
        <begin position="151"/>
        <end position="178"/>
    </location>
</feature>
<protein>
    <submittedName>
        <fullName evidence="2">Uncharacterized protein</fullName>
    </submittedName>
</protein>